<keyword evidence="5 17" id="KW-0547">Nucleotide-binding</keyword>
<dbReference type="FunFam" id="1.20.1580.10:FF:000002">
    <property type="entry name" value="UvrABC system protein A"/>
    <property type="match status" value="1"/>
</dbReference>
<evidence type="ECO:0000256" key="4">
    <source>
        <dbReference type="ARBA" id="ARBA00022737"/>
    </source>
</evidence>
<dbReference type="SMART" id="SM00382">
    <property type="entry name" value="AAA"/>
    <property type="match status" value="2"/>
</dbReference>
<dbReference type="GO" id="GO:0016887">
    <property type="term" value="F:ATP hydrolysis activity"/>
    <property type="evidence" value="ECO:0007669"/>
    <property type="project" value="InterPro"/>
</dbReference>
<keyword evidence="7 17" id="KW-0228">DNA excision</keyword>
<dbReference type="InterPro" id="IPR041102">
    <property type="entry name" value="UvrA_inter"/>
</dbReference>
<evidence type="ECO:0000256" key="3">
    <source>
        <dbReference type="ARBA" id="ARBA00022723"/>
    </source>
</evidence>
<dbReference type="Pfam" id="PF17755">
    <property type="entry name" value="UvrA_DNA-bind"/>
    <property type="match status" value="1"/>
</dbReference>
<dbReference type="PANTHER" id="PTHR43152">
    <property type="entry name" value="UVRABC SYSTEM PROTEIN A"/>
    <property type="match status" value="1"/>
</dbReference>
<evidence type="ECO:0000256" key="8">
    <source>
        <dbReference type="ARBA" id="ARBA00022771"/>
    </source>
</evidence>
<evidence type="ECO:0000256" key="5">
    <source>
        <dbReference type="ARBA" id="ARBA00022741"/>
    </source>
</evidence>
<evidence type="ECO:0000256" key="10">
    <source>
        <dbReference type="ARBA" id="ARBA00022840"/>
    </source>
</evidence>
<dbReference type="GO" id="GO:0009380">
    <property type="term" value="C:excinuclease repair complex"/>
    <property type="evidence" value="ECO:0007669"/>
    <property type="project" value="InterPro"/>
</dbReference>
<evidence type="ECO:0000313" key="20">
    <source>
        <dbReference type="Proteomes" id="UP000782312"/>
    </source>
</evidence>
<feature type="binding site" evidence="17">
    <location>
        <begin position="41"/>
        <end position="48"/>
    </location>
    <ligand>
        <name>ATP</name>
        <dbReference type="ChEBI" id="CHEBI:30616"/>
    </ligand>
</feature>
<sequence>MPETNGAPRRERKIVVRGAREHNLKDLHLEIPRDRLIVVTGLSGSGKSSLAFDTLYAEGQRRYIESLSAYARQFMDQMDKPDVDSIEGLSPTIAIEQKTISKNPRSTVGTVTEIYDHLRLLYARLGAPHCPSCGRPMNALSTEQMVARALGIGVGKRLQVLAPLVRGRKGIYRKEFDDLLRKGFTRARIDGRYRELEEDIALDRHAKHNIEVVVDRLVLKPGIEKRLGESIETALSLAKGLVMFHEEEGSEYLFSRQSACAECGVTLPEMAPRMFSFNSPYGACPACGGLGSVYQMDPARVVPDPSLSLEEGALAPLRGSKSFLASAVKAAIEVYDIPPDKPFARLSKKHQDILLHGNGGDALRVRHKTGGRTLRRERVFPGVLAALAERREETQSDDLRVDLEQYMSALPCEACKGGRLRPESLAVTFGGKNISEACAMTIQEARPFFARMSEVRANDLVAERILKEINERLEFLDRVGLDYLTLDRPTGTLSGGEGQRIRLAGQIGASLVGVLYILDEPSIGLHQRDNRRLLGTLRRLRDNGNTVIVVEHDRETIESADHVIDLGPGAGEHGGRLVASGTPDDIRAHPDSLTGRYLAGELEVPRPAGRRRPAGRFLTIRGASQHNLRDIDVSIPLGLFTCVAGVSGSGKSTLVEEILYRALARKLYGALAPPGAHRAIEGVEHIDKVIDIDQSPIGRTPRSNPATYTGVFAPVRELFAQMPEARKRGYKGGRFSFNVKGGRCEACEGDGYIRVEMHFLPDLYAQCSECRGRRFNRDTLDIRYKGKNIAEVLDMTVEEAAAFFENINALRWKLRTLQDVGLDYVRLGQPATTLSGGEAQRIKLAKELSRQATGRTLYILDEPTTGLHFADIEKLLSVLHRLVDQGNTVVVIEHNLDVIKAADYVLDLGPEGGKGGGLLVAAGSPEDVALAEGSHTGAHLRQALRGAPAGHA</sequence>
<keyword evidence="10 17" id="KW-0067">ATP-binding</keyword>
<comment type="caution">
    <text evidence="19">The sequence shown here is derived from an EMBL/GenBank/DDBJ whole genome shotgun (WGS) entry which is preliminary data.</text>
</comment>
<dbReference type="GO" id="GO:0003677">
    <property type="term" value="F:DNA binding"/>
    <property type="evidence" value="ECO:0007669"/>
    <property type="project" value="UniProtKB-UniRule"/>
</dbReference>
<dbReference type="Gene3D" id="1.10.8.280">
    <property type="entry name" value="ABC transporter ATPase domain-like"/>
    <property type="match status" value="1"/>
</dbReference>
<keyword evidence="19" id="KW-0378">Hydrolase</keyword>
<dbReference type="NCBIfam" id="NF001503">
    <property type="entry name" value="PRK00349.1"/>
    <property type="match status" value="1"/>
</dbReference>
<keyword evidence="9 17" id="KW-0862">Zinc</keyword>
<keyword evidence="11 17" id="KW-0267">Excision nuclease</keyword>
<dbReference type="AlphaFoldDB" id="A0A932I2S7"/>
<dbReference type="PROSITE" id="PS00211">
    <property type="entry name" value="ABC_TRANSPORTER_1"/>
    <property type="match status" value="1"/>
</dbReference>
<dbReference type="Proteomes" id="UP000782312">
    <property type="component" value="Unassembled WGS sequence"/>
</dbReference>
<dbReference type="InterPro" id="IPR013815">
    <property type="entry name" value="ATP_grasp_subdomain_1"/>
</dbReference>
<dbReference type="GO" id="GO:0009432">
    <property type="term" value="P:SOS response"/>
    <property type="evidence" value="ECO:0007669"/>
    <property type="project" value="UniProtKB-UniRule"/>
</dbReference>
<comment type="function">
    <text evidence="17">The UvrABC repair system catalyzes the recognition and processing of DNA lesions. UvrA is an ATPase and a DNA-binding protein. A damage recognition complex composed of 2 UvrA and 2 UvrB subunits scans DNA for abnormalities. When the presence of a lesion has been verified by UvrB, the UvrA molecules dissociate.</text>
</comment>
<dbReference type="SUPFAM" id="SSF52540">
    <property type="entry name" value="P-loop containing nucleoside triphosphate hydrolases"/>
    <property type="match status" value="2"/>
</dbReference>
<dbReference type="Gene3D" id="1.20.1580.10">
    <property type="entry name" value="ABC transporter ATPase like domain"/>
    <property type="match status" value="2"/>
</dbReference>
<dbReference type="GO" id="GO:0009381">
    <property type="term" value="F:excinuclease ABC activity"/>
    <property type="evidence" value="ECO:0007669"/>
    <property type="project" value="UniProtKB-UniRule"/>
</dbReference>
<feature type="domain" description="ABC transporter" evidence="18">
    <location>
        <begin position="275"/>
        <end position="593"/>
    </location>
</feature>
<dbReference type="InterPro" id="IPR041552">
    <property type="entry name" value="UvrA_DNA-bd"/>
</dbReference>
<dbReference type="EMBL" id="JACPUR010000025">
    <property type="protein sequence ID" value="MBI3128286.1"/>
    <property type="molecule type" value="Genomic_DNA"/>
</dbReference>
<evidence type="ECO:0000256" key="2">
    <source>
        <dbReference type="ARBA" id="ARBA00022490"/>
    </source>
</evidence>
<protein>
    <recommendedName>
        <fullName evidence="15 17">UvrABC system protein A</fullName>
        <shortName evidence="17">UvrA protein</shortName>
    </recommendedName>
    <alternativeName>
        <fullName evidence="16 17">Excinuclease ABC subunit A</fullName>
    </alternativeName>
</protein>
<comment type="subcellular location">
    <subcellularLocation>
        <location evidence="1 17">Cytoplasm</location>
    </subcellularLocation>
</comment>
<evidence type="ECO:0000313" key="19">
    <source>
        <dbReference type="EMBL" id="MBI3128286.1"/>
    </source>
</evidence>
<reference evidence="19" key="1">
    <citation type="submission" date="2020-07" db="EMBL/GenBank/DDBJ databases">
        <title>Huge and variable diversity of episymbiotic CPR bacteria and DPANN archaea in groundwater ecosystems.</title>
        <authorList>
            <person name="He C.Y."/>
            <person name="Keren R."/>
            <person name="Whittaker M."/>
            <person name="Farag I.F."/>
            <person name="Doudna J."/>
            <person name="Cate J.H.D."/>
            <person name="Banfield J.F."/>
        </authorList>
    </citation>
    <scope>NUCLEOTIDE SEQUENCE</scope>
    <source>
        <strain evidence="19">NC_groundwater_763_Ag_S-0.2um_68_21</strain>
    </source>
</reference>
<name>A0A932I2S7_UNCTE</name>
<feature type="binding site" evidence="17">
    <location>
        <begin position="645"/>
        <end position="652"/>
    </location>
    <ligand>
        <name>ATP</name>
        <dbReference type="ChEBI" id="CHEBI:30616"/>
    </ligand>
</feature>
<evidence type="ECO:0000256" key="17">
    <source>
        <dbReference type="HAMAP-Rule" id="MF_00205"/>
    </source>
</evidence>
<evidence type="ECO:0000256" key="14">
    <source>
        <dbReference type="ARBA" id="ARBA00038000"/>
    </source>
</evidence>
<evidence type="ECO:0000256" key="15">
    <source>
        <dbReference type="ARBA" id="ARBA00039316"/>
    </source>
</evidence>
<keyword evidence="8 17" id="KW-0863">Zinc-finger</keyword>
<dbReference type="NCBIfam" id="TIGR00630">
    <property type="entry name" value="uvra"/>
    <property type="match status" value="1"/>
</dbReference>
<dbReference type="CDD" id="cd03271">
    <property type="entry name" value="ABC_UvrA_II"/>
    <property type="match status" value="1"/>
</dbReference>
<dbReference type="InterPro" id="IPR027417">
    <property type="entry name" value="P-loop_NTPase"/>
</dbReference>
<keyword evidence="12 17" id="KW-0238">DNA-binding</keyword>
<feature type="zinc finger region" description="C4-type" evidence="17">
    <location>
        <begin position="260"/>
        <end position="287"/>
    </location>
</feature>
<dbReference type="Gene3D" id="3.40.50.300">
    <property type="entry name" value="P-loop containing nucleotide triphosphate hydrolases"/>
    <property type="match status" value="2"/>
</dbReference>
<organism evidence="19 20">
    <name type="scientific">Tectimicrobiota bacterium</name>
    <dbReference type="NCBI Taxonomy" id="2528274"/>
    <lineage>
        <taxon>Bacteria</taxon>
        <taxon>Pseudomonadati</taxon>
        <taxon>Nitrospinota/Tectimicrobiota group</taxon>
        <taxon>Candidatus Tectimicrobiota</taxon>
    </lineage>
</organism>
<evidence type="ECO:0000256" key="6">
    <source>
        <dbReference type="ARBA" id="ARBA00022763"/>
    </source>
</evidence>
<keyword evidence="6 17" id="KW-0227">DNA damage</keyword>
<feature type="zinc finger region" description="C4-type" evidence="17">
    <location>
        <begin position="744"/>
        <end position="770"/>
    </location>
</feature>
<accession>A0A932I2S7</accession>
<keyword evidence="4 17" id="KW-0677">Repeat</keyword>
<evidence type="ECO:0000256" key="12">
    <source>
        <dbReference type="ARBA" id="ARBA00023125"/>
    </source>
</evidence>
<dbReference type="PROSITE" id="PS50893">
    <property type="entry name" value="ABC_TRANSPORTER_2"/>
    <property type="match status" value="2"/>
</dbReference>
<dbReference type="PANTHER" id="PTHR43152:SF3">
    <property type="entry name" value="UVRABC SYSTEM PROTEIN A"/>
    <property type="match status" value="1"/>
</dbReference>
<evidence type="ECO:0000259" key="18">
    <source>
        <dbReference type="PROSITE" id="PS50893"/>
    </source>
</evidence>
<keyword evidence="2 17" id="KW-0963">Cytoplasm</keyword>
<dbReference type="InterPro" id="IPR003593">
    <property type="entry name" value="AAA+_ATPase"/>
</dbReference>
<keyword evidence="3 17" id="KW-0479">Metal-binding</keyword>
<dbReference type="Gene3D" id="3.30.1490.20">
    <property type="entry name" value="ATP-grasp fold, A domain"/>
    <property type="match status" value="1"/>
</dbReference>
<comment type="subunit">
    <text evidence="17">Forms a heterotetramer with UvrB during the search for lesions.</text>
</comment>
<gene>
    <name evidence="17 19" type="primary">uvrA</name>
    <name evidence="19" type="ORF">HYZ11_11825</name>
</gene>
<dbReference type="GO" id="GO:0008270">
    <property type="term" value="F:zinc ion binding"/>
    <property type="evidence" value="ECO:0007669"/>
    <property type="project" value="UniProtKB-UniRule"/>
</dbReference>
<feature type="domain" description="ABC transporter" evidence="18">
    <location>
        <begin position="611"/>
        <end position="941"/>
    </location>
</feature>
<evidence type="ECO:0000256" key="9">
    <source>
        <dbReference type="ARBA" id="ARBA00022833"/>
    </source>
</evidence>
<dbReference type="GO" id="GO:0005524">
    <property type="term" value="F:ATP binding"/>
    <property type="evidence" value="ECO:0007669"/>
    <property type="project" value="UniProtKB-UniRule"/>
</dbReference>
<dbReference type="GO" id="GO:0006289">
    <property type="term" value="P:nucleotide-excision repair"/>
    <property type="evidence" value="ECO:0007669"/>
    <property type="project" value="UniProtKB-UniRule"/>
</dbReference>
<dbReference type="GO" id="GO:0005737">
    <property type="term" value="C:cytoplasm"/>
    <property type="evidence" value="ECO:0007669"/>
    <property type="project" value="UniProtKB-SubCell"/>
</dbReference>
<dbReference type="InterPro" id="IPR004602">
    <property type="entry name" value="UvrA"/>
</dbReference>
<evidence type="ECO:0000256" key="13">
    <source>
        <dbReference type="ARBA" id="ARBA00023204"/>
    </source>
</evidence>
<evidence type="ECO:0000256" key="11">
    <source>
        <dbReference type="ARBA" id="ARBA00022881"/>
    </source>
</evidence>
<dbReference type="InterPro" id="IPR003439">
    <property type="entry name" value="ABC_transporter-like_ATP-bd"/>
</dbReference>
<dbReference type="InterPro" id="IPR017871">
    <property type="entry name" value="ABC_transporter-like_CS"/>
</dbReference>
<evidence type="ECO:0000256" key="7">
    <source>
        <dbReference type="ARBA" id="ARBA00022769"/>
    </source>
</evidence>
<proteinExistence type="inferred from homology"/>
<dbReference type="Pfam" id="PF17760">
    <property type="entry name" value="UvrA_inter"/>
    <property type="match status" value="1"/>
</dbReference>
<evidence type="ECO:0000256" key="16">
    <source>
        <dbReference type="ARBA" id="ARBA00042156"/>
    </source>
</evidence>
<dbReference type="HAMAP" id="MF_00205">
    <property type="entry name" value="UvrA"/>
    <property type="match status" value="1"/>
</dbReference>
<keyword evidence="17" id="KW-0742">SOS response</keyword>
<evidence type="ECO:0000256" key="1">
    <source>
        <dbReference type="ARBA" id="ARBA00004496"/>
    </source>
</evidence>
<keyword evidence="13 17" id="KW-0234">DNA repair</keyword>
<comment type="similarity">
    <text evidence="14 17">Belongs to the ABC transporter superfamily. UvrA family.</text>
</comment>